<dbReference type="PANTHER" id="PTHR15893">
    <property type="entry name" value="RIBOSOMAL PROTEIN L27"/>
    <property type="match status" value="1"/>
</dbReference>
<feature type="transmembrane region" description="Helical" evidence="9">
    <location>
        <begin position="167"/>
        <end position="185"/>
    </location>
</feature>
<dbReference type="PANTHER" id="PTHR15893:SF0">
    <property type="entry name" value="LARGE RIBOSOMAL SUBUNIT PROTEIN BL27M"/>
    <property type="match status" value="1"/>
</dbReference>
<reference evidence="11 12" key="1">
    <citation type="submission" date="2016-10" db="EMBL/GenBank/DDBJ databases">
        <title>The genome of Paramicrosporidium saccamoebae is the missing link in understanding Cryptomycota and Microsporidia evolution.</title>
        <authorList>
            <person name="Quandt C.A."/>
            <person name="Beaudet D."/>
            <person name="Corsaro D."/>
            <person name="Michel R."/>
            <person name="Corradi N."/>
            <person name="James T."/>
        </authorList>
    </citation>
    <scope>NUCLEOTIDE SEQUENCE [LARGE SCALE GENOMIC DNA]</scope>
    <source>
        <strain evidence="11 12">KSL3</strain>
    </source>
</reference>
<keyword evidence="7" id="KW-0687">Ribonucleoprotein</keyword>
<name>A0A2H9TNK4_9FUNG</name>
<evidence type="ECO:0000256" key="3">
    <source>
        <dbReference type="ARBA" id="ARBA00022692"/>
    </source>
</evidence>
<dbReference type="InterPro" id="IPR001684">
    <property type="entry name" value="Ribosomal_bL27"/>
</dbReference>
<evidence type="ECO:0000256" key="1">
    <source>
        <dbReference type="ARBA" id="ARBA00004141"/>
    </source>
</evidence>
<protein>
    <recommendedName>
        <fullName evidence="8">Large ribosomal subunit protein bL27m</fullName>
    </recommendedName>
</protein>
<comment type="similarity">
    <text evidence="2">Belongs to the bacterial ribosomal protein bL27 family.</text>
</comment>
<dbReference type="STRING" id="1246581.A0A2H9TNK4"/>
<evidence type="ECO:0000256" key="8">
    <source>
        <dbReference type="ARBA" id="ARBA00035267"/>
    </source>
</evidence>
<evidence type="ECO:0000259" key="10">
    <source>
        <dbReference type="Pfam" id="PF13886"/>
    </source>
</evidence>
<dbReference type="PRINTS" id="PR00063">
    <property type="entry name" value="RIBOSOMALL27"/>
</dbReference>
<evidence type="ECO:0000256" key="7">
    <source>
        <dbReference type="ARBA" id="ARBA00023274"/>
    </source>
</evidence>
<dbReference type="Pfam" id="PF01016">
    <property type="entry name" value="Ribosomal_L27"/>
    <property type="match status" value="1"/>
</dbReference>
<sequence length="354" mass="37109">MIFRFGASGLSVPNLPSVASPLGFFKRWATNLGGGNTQNGRDSAGRRLGVKLGNGATAHKNQIIIRQRGFQYWPGSNDHTLHAKVNGIVKFSKDYDTKRTYISPLPQVSVAAVDAASKPNGGGLPPPPEIDTLVETAKLTLANGIASGIAIAMGILMCFSGKRFFKLFLGSVGFLAGGLLGLMGAEFVKPHVAAENLTMITWIAIVLLGVVVAALSMWMWKVGVYIGAGLGGYSLMTYILSLRAGGIIQNAIGRSAALVVGAGLAVVAAVFLEDIAIIAASAITGALLVVLGADFYLKIGFKEHLYNIAVGDRFALNKTYDPLMYWLLSGTAALAVLGAVVQLLVPSKGYGRGE</sequence>
<keyword evidence="12" id="KW-1185">Reference proteome</keyword>
<dbReference type="GO" id="GO:0006412">
    <property type="term" value="P:translation"/>
    <property type="evidence" value="ECO:0007669"/>
    <property type="project" value="InterPro"/>
</dbReference>
<feature type="transmembrane region" description="Helical" evidence="9">
    <location>
        <begin position="197"/>
        <end position="215"/>
    </location>
</feature>
<dbReference type="GO" id="GO:0003735">
    <property type="term" value="F:structural constituent of ribosome"/>
    <property type="evidence" value="ECO:0007669"/>
    <property type="project" value="InterPro"/>
</dbReference>
<dbReference type="InterPro" id="IPR025256">
    <property type="entry name" value="TM7S3/TM198-like_dom"/>
</dbReference>
<dbReference type="Pfam" id="PF13886">
    <property type="entry name" value="TM7S3_TM198"/>
    <property type="match status" value="1"/>
</dbReference>
<feature type="transmembrane region" description="Helical" evidence="9">
    <location>
        <begin position="323"/>
        <end position="345"/>
    </location>
</feature>
<dbReference type="EMBL" id="MTSL01000065">
    <property type="protein sequence ID" value="PJF19316.1"/>
    <property type="molecule type" value="Genomic_DNA"/>
</dbReference>
<dbReference type="GO" id="GO:0005762">
    <property type="term" value="C:mitochondrial large ribosomal subunit"/>
    <property type="evidence" value="ECO:0007669"/>
    <property type="project" value="TreeGrafter"/>
</dbReference>
<proteinExistence type="inferred from homology"/>
<feature type="transmembrane region" description="Helical" evidence="9">
    <location>
        <begin position="141"/>
        <end position="160"/>
    </location>
</feature>
<keyword evidence="3 9" id="KW-0812">Transmembrane</keyword>
<evidence type="ECO:0000256" key="6">
    <source>
        <dbReference type="ARBA" id="ARBA00023136"/>
    </source>
</evidence>
<dbReference type="AlphaFoldDB" id="A0A2H9TNK4"/>
<comment type="subcellular location">
    <subcellularLocation>
        <location evidence="1">Membrane</location>
        <topology evidence="1">Multi-pass membrane protein</topology>
    </subcellularLocation>
</comment>
<evidence type="ECO:0000256" key="5">
    <source>
        <dbReference type="ARBA" id="ARBA00022989"/>
    </source>
</evidence>
<evidence type="ECO:0000313" key="12">
    <source>
        <dbReference type="Proteomes" id="UP000240830"/>
    </source>
</evidence>
<dbReference type="Gene3D" id="2.40.50.100">
    <property type="match status" value="1"/>
</dbReference>
<accession>A0A2H9TNK4</accession>
<keyword evidence="6 9" id="KW-0472">Membrane</keyword>
<gene>
    <name evidence="11" type="ORF">PSACC_00829</name>
</gene>
<feature type="transmembrane region" description="Helical" evidence="9">
    <location>
        <begin position="277"/>
        <end position="297"/>
    </location>
</feature>
<feature type="domain" description="TM7S3/TM198-like" evidence="10">
    <location>
        <begin position="149"/>
        <end position="343"/>
    </location>
</feature>
<dbReference type="GO" id="GO:0016020">
    <property type="term" value="C:membrane"/>
    <property type="evidence" value="ECO:0007669"/>
    <property type="project" value="UniProtKB-SubCell"/>
</dbReference>
<evidence type="ECO:0000313" key="11">
    <source>
        <dbReference type="EMBL" id="PJF19316.1"/>
    </source>
</evidence>
<dbReference type="SUPFAM" id="SSF110324">
    <property type="entry name" value="Ribosomal L27 protein-like"/>
    <property type="match status" value="1"/>
</dbReference>
<keyword evidence="4 11" id="KW-0689">Ribosomal protein</keyword>
<evidence type="ECO:0000256" key="9">
    <source>
        <dbReference type="SAM" id="Phobius"/>
    </source>
</evidence>
<dbReference type="Proteomes" id="UP000240830">
    <property type="component" value="Unassembled WGS sequence"/>
</dbReference>
<evidence type="ECO:0000256" key="4">
    <source>
        <dbReference type="ARBA" id="ARBA00022980"/>
    </source>
</evidence>
<keyword evidence="5 9" id="KW-1133">Transmembrane helix</keyword>
<evidence type="ECO:0000256" key="2">
    <source>
        <dbReference type="ARBA" id="ARBA00010797"/>
    </source>
</evidence>
<feature type="transmembrane region" description="Helical" evidence="9">
    <location>
        <begin position="222"/>
        <end position="240"/>
    </location>
</feature>
<dbReference type="OrthoDB" id="1867012at2759"/>
<feature type="transmembrane region" description="Helical" evidence="9">
    <location>
        <begin position="252"/>
        <end position="272"/>
    </location>
</feature>
<comment type="caution">
    <text evidence="11">The sequence shown here is derived from an EMBL/GenBank/DDBJ whole genome shotgun (WGS) entry which is preliminary data.</text>
</comment>
<organism evidence="11 12">
    <name type="scientific">Paramicrosporidium saccamoebae</name>
    <dbReference type="NCBI Taxonomy" id="1246581"/>
    <lineage>
        <taxon>Eukaryota</taxon>
        <taxon>Fungi</taxon>
        <taxon>Fungi incertae sedis</taxon>
        <taxon>Cryptomycota</taxon>
        <taxon>Cryptomycota incertae sedis</taxon>
        <taxon>Paramicrosporidium</taxon>
    </lineage>
</organism>